<evidence type="ECO:0000313" key="3">
    <source>
        <dbReference type="Proteomes" id="UP000184050"/>
    </source>
</evidence>
<accession>A0A1M6CKJ7</accession>
<reference evidence="2 3" key="1">
    <citation type="submission" date="2016-11" db="EMBL/GenBank/DDBJ databases">
        <authorList>
            <person name="Jaros S."/>
            <person name="Januszkiewicz K."/>
            <person name="Wedrychowicz H."/>
        </authorList>
    </citation>
    <scope>NUCLEOTIDE SEQUENCE [LARGE SCALE GENOMIC DNA]</scope>
    <source>
        <strain evidence="2 3">DSM 27063</strain>
    </source>
</reference>
<evidence type="ECO:0000259" key="1">
    <source>
        <dbReference type="Pfam" id="PF22557"/>
    </source>
</evidence>
<dbReference type="AlphaFoldDB" id="A0A1M6CKJ7"/>
<organism evidence="2 3">
    <name type="scientific">Tangfeifania diversioriginum</name>
    <dbReference type="NCBI Taxonomy" id="1168035"/>
    <lineage>
        <taxon>Bacteria</taxon>
        <taxon>Pseudomonadati</taxon>
        <taxon>Bacteroidota</taxon>
        <taxon>Bacteroidia</taxon>
        <taxon>Marinilabiliales</taxon>
        <taxon>Prolixibacteraceae</taxon>
        <taxon>Tangfeifania</taxon>
    </lineage>
</organism>
<dbReference type="STRING" id="1168035.SAMN05444280_1046"/>
<name>A0A1M6CKJ7_9BACT</name>
<dbReference type="Pfam" id="PF22557">
    <property type="entry name" value="DuOB"/>
    <property type="match status" value="1"/>
</dbReference>
<dbReference type="EMBL" id="FQZE01000004">
    <property type="protein sequence ID" value="SHI61443.1"/>
    <property type="molecule type" value="Genomic_DNA"/>
</dbReference>
<feature type="domain" description="Dual OB-containing" evidence="1">
    <location>
        <begin position="3"/>
        <end position="217"/>
    </location>
</feature>
<protein>
    <recommendedName>
        <fullName evidence="1">Dual OB-containing domain-containing protein</fullName>
    </recommendedName>
</protein>
<dbReference type="InterPro" id="IPR054335">
    <property type="entry name" value="DuOB_dom"/>
</dbReference>
<proteinExistence type="predicted"/>
<sequence>MKKKVLLIAVSCKEGGLCPGGLDLDDPSKWIRIVKDDGHAGAVQGHEIDFAKPLDIIEFDGRPIPQGKQQENWVIDNGSCKNKGKGHLKNGNGTDKEVLDWAYQKYAYKGFWSNYKAYLNENEFDAISNPSESIMKVDNVRIYSNERDKAKIDFDWSGARYRIKGISMTDQDFYDKIKQGDVTFDNAYIVISIPKEIDDWTHPETGEKRAYKFVSKIYEI</sequence>
<evidence type="ECO:0000313" key="2">
    <source>
        <dbReference type="EMBL" id="SHI61443.1"/>
    </source>
</evidence>
<dbReference type="RefSeq" id="WP_073165588.1">
    <property type="nucleotide sequence ID" value="NZ_FQZE01000004.1"/>
</dbReference>
<dbReference type="OrthoDB" id="1103232at2"/>
<keyword evidence="3" id="KW-1185">Reference proteome</keyword>
<dbReference type="Proteomes" id="UP000184050">
    <property type="component" value="Unassembled WGS sequence"/>
</dbReference>
<gene>
    <name evidence="2" type="ORF">SAMN05444280_1046</name>
</gene>